<dbReference type="SUPFAM" id="SSF55785">
    <property type="entry name" value="PYP-like sensor domain (PAS domain)"/>
    <property type="match status" value="2"/>
</dbReference>
<proteinExistence type="predicted"/>
<protein>
    <submittedName>
        <fullName evidence="4">Diguanylate cyclase (GGDEF)-like protein</fullName>
    </submittedName>
</protein>
<dbReference type="CDD" id="cd01949">
    <property type="entry name" value="GGDEF"/>
    <property type="match status" value="1"/>
</dbReference>
<gene>
    <name evidence="4" type="ORF">J2739_002176</name>
</gene>
<dbReference type="Gene3D" id="3.20.20.450">
    <property type="entry name" value="EAL domain"/>
    <property type="match status" value="1"/>
</dbReference>
<dbReference type="Proteomes" id="UP001184230">
    <property type="component" value="Unassembled WGS sequence"/>
</dbReference>
<dbReference type="RefSeq" id="WP_309901382.1">
    <property type="nucleotide sequence ID" value="NZ_JAVDRF010000004.1"/>
</dbReference>
<evidence type="ECO:0000259" key="2">
    <source>
        <dbReference type="PROSITE" id="PS50883"/>
    </source>
</evidence>
<dbReference type="InterPro" id="IPR043128">
    <property type="entry name" value="Rev_trsase/Diguanyl_cyclase"/>
</dbReference>
<comment type="caution">
    <text evidence="4">The sequence shown here is derived from an EMBL/GenBank/DDBJ whole genome shotgun (WGS) entry which is preliminary data.</text>
</comment>
<evidence type="ECO:0000256" key="1">
    <source>
        <dbReference type="SAM" id="Phobius"/>
    </source>
</evidence>
<dbReference type="EMBL" id="JAVDRF010000004">
    <property type="protein sequence ID" value="MDR6536403.1"/>
    <property type="molecule type" value="Genomic_DNA"/>
</dbReference>
<name>A0ABU1ND60_9BURK</name>
<dbReference type="Pfam" id="PF12860">
    <property type="entry name" value="PAS_7"/>
    <property type="match status" value="1"/>
</dbReference>
<reference evidence="4 5" key="1">
    <citation type="submission" date="2023-07" db="EMBL/GenBank/DDBJ databases">
        <title>Sorghum-associated microbial communities from plants grown in Nebraska, USA.</title>
        <authorList>
            <person name="Schachtman D."/>
        </authorList>
    </citation>
    <scope>NUCLEOTIDE SEQUENCE [LARGE SCALE GENOMIC DNA]</scope>
    <source>
        <strain evidence="4 5">DS1781</strain>
    </source>
</reference>
<dbReference type="InterPro" id="IPR001633">
    <property type="entry name" value="EAL_dom"/>
</dbReference>
<dbReference type="SUPFAM" id="SSF55073">
    <property type="entry name" value="Nucleotide cyclase"/>
    <property type="match status" value="1"/>
</dbReference>
<dbReference type="Gene3D" id="3.30.450.20">
    <property type="entry name" value="PAS domain"/>
    <property type="match status" value="3"/>
</dbReference>
<dbReference type="InterPro" id="IPR000014">
    <property type="entry name" value="PAS"/>
</dbReference>
<feature type="transmembrane region" description="Helical" evidence="1">
    <location>
        <begin position="287"/>
        <end position="309"/>
    </location>
</feature>
<keyword evidence="1" id="KW-1133">Transmembrane helix</keyword>
<feature type="domain" description="EAL" evidence="2">
    <location>
        <begin position="754"/>
        <end position="1008"/>
    </location>
</feature>
<dbReference type="Pfam" id="PF00990">
    <property type="entry name" value="GGDEF"/>
    <property type="match status" value="1"/>
</dbReference>
<evidence type="ECO:0000259" key="3">
    <source>
        <dbReference type="PROSITE" id="PS50887"/>
    </source>
</evidence>
<organism evidence="4 5">
    <name type="scientific">Variovorax soli</name>
    <dbReference type="NCBI Taxonomy" id="376815"/>
    <lineage>
        <taxon>Bacteria</taxon>
        <taxon>Pseudomonadati</taxon>
        <taxon>Pseudomonadota</taxon>
        <taxon>Betaproteobacteria</taxon>
        <taxon>Burkholderiales</taxon>
        <taxon>Comamonadaceae</taxon>
        <taxon>Variovorax</taxon>
    </lineage>
</organism>
<dbReference type="NCBIfam" id="TIGR00254">
    <property type="entry name" value="GGDEF"/>
    <property type="match status" value="1"/>
</dbReference>
<keyword evidence="1" id="KW-0812">Transmembrane</keyword>
<accession>A0ABU1ND60</accession>
<sequence>MKKRLPRRTTAFIYGVAALFLLAVLASATLMTWEIRNKAITDSENLAMRFVSGSEAALNRSLLSIDMVLAAQGQALQSSSAATVAADTMRPHALLLLDAVVRQNLLVRHIAFLRPDGTVLSSSDRRRDQLAVQLPPEFLDHVAAQPVSTLAISTPSVSESTSQKVLYFARAIRLSDGSRIVAVAEVPIPPLTTILTQGADIKGLEVTLERDAGPLLASVPARDDLSGHAILPALSEQTSDGRAMRMPARLSGEPAIVVARPTLHRNLLIVASIPLGFVLEDWRKQRMFILGVALSFALMILLVSCFAHLQLRRQWRARAELVRSKRTLDQALESMGDGFVLLDPQDRVVTWNRRFLELFPAAEATIATLLPFRQILDKTGGYPDVEGFENQRPWDFAALALQSPMEGEQEFALPSGQVILCIRSRTPDGGRVCVYRDVTEKQRHTAAIVEGKAQLQATLDALPDVLLEVGLEGRCHLFHTPRAALSFIDVQDPIGAPLTRLLPPEGAAEVTAALHEAHALGFSRGRQFERRNAQGSTWFEISVSRKYLDDESEPRFIVILRNITDTKLAAREIEHLAFYDVLTGLPNRRLLLQRLKGGVEANARHGRHGALLFLDLDSFKAVNDARGHDMGNVLLKHVAARLNANTRDGDTVARLGGDEFVVMLQGLGEDPAVALRQTAELGEAILAELHEPYLLGAQPYHGTCSMGATLFDGQQHSLEALLKQADIAKYYAKSEGGNAMRFFEAAMQATITARATLESELRAALAGHQFLLHYQSQVTSEGRIVGAEVLLRWQHPTRGLVPPFGFIDLAEETGLIVPLGFWVLEDACKQLEHWAHHPGRRDLELAVNVSARQFREEDFVQRVREVLDRTGADPTRLKLELTESLVQNNVAATAEKMKSLAAMGIRFSMDDFGTGYSSLSYMTQLPLNQIKVDKSFVQKIGDDPKVELIIQTIIGMARNLELEVVAEGVETRQQLAFLEKHRCTLYQGYLFSKPVPLAEFEAQLDPEIIA</sequence>
<dbReference type="PANTHER" id="PTHR44757:SF2">
    <property type="entry name" value="BIOFILM ARCHITECTURE MAINTENANCE PROTEIN MBAA"/>
    <property type="match status" value="1"/>
</dbReference>
<dbReference type="InterPro" id="IPR029787">
    <property type="entry name" value="Nucleotide_cyclase"/>
</dbReference>
<dbReference type="CDD" id="cd01948">
    <property type="entry name" value="EAL"/>
    <property type="match status" value="1"/>
</dbReference>
<dbReference type="InterPro" id="IPR035919">
    <property type="entry name" value="EAL_sf"/>
</dbReference>
<dbReference type="SMART" id="SM00052">
    <property type="entry name" value="EAL"/>
    <property type="match status" value="1"/>
</dbReference>
<evidence type="ECO:0000313" key="4">
    <source>
        <dbReference type="EMBL" id="MDR6536403.1"/>
    </source>
</evidence>
<dbReference type="SMART" id="SM00267">
    <property type="entry name" value="GGDEF"/>
    <property type="match status" value="1"/>
</dbReference>
<dbReference type="InterPro" id="IPR035965">
    <property type="entry name" value="PAS-like_dom_sf"/>
</dbReference>
<dbReference type="Gene3D" id="3.30.70.270">
    <property type="match status" value="1"/>
</dbReference>
<dbReference type="SMART" id="SM00091">
    <property type="entry name" value="PAS"/>
    <property type="match status" value="2"/>
</dbReference>
<dbReference type="PROSITE" id="PS50887">
    <property type="entry name" value="GGDEF"/>
    <property type="match status" value="1"/>
</dbReference>
<feature type="domain" description="GGDEF" evidence="3">
    <location>
        <begin position="607"/>
        <end position="745"/>
    </location>
</feature>
<feature type="transmembrane region" description="Helical" evidence="1">
    <location>
        <begin position="12"/>
        <end position="33"/>
    </location>
</feature>
<dbReference type="SUPFAM" id="SSF141868">
    <property type="entry name" value="EAL domain-like"/>
    <property type="match status" value="1"/>
</dbReference>
<dbReference type="PANTHER" id="PTHR44757">
    <property type="entry name" value="DIGUANYLATE CYCLASE DGCP"/>
    <property type="match status" value="1"/>
</dbReference>
<keyword evidence="1" id="KW-0472">Membrane</keyword>
<evidence type="ECO:0000313" key="5">
    <source>
        <dbReference type="Proteomes" id="UP001184230"/>
    </source>
</evidence>
<dbReference type="InterPro" id="IPR052155">
    <property type="entry name" value="Biofilm_reg_signaling"/>
</dbReference>
<keyword evidence="5" id="KW-1185">Reference proteome</keyword>
<dbReference type="PROSITE" id="PS50883">
    <property type="entry name" value="EAL"/>
    <property type="match status" value="1"/>
</dbReference>
<dbReference type="Pfam" id="PF00563">
    <property type="entry name" value="EAL"/>
    <property type="match status" value="1"/>
</dbReference>
<dbReference type="CDD" id="cd18773">
    <property type="entry name" value="PDC1_HK_sensor"/>
    <property type="match status" value="1"/>
</dbReference>
<dbReference type="InterPro" id="IPR000160">
    <property type="entry name" value="GGDEF_dom"/>
</dbReference>